<feature type="chain" id="PRO_5012047723" description="PEP-CTERM protein-sorting domain-containing protein" evidence="1">
    <location>
        <begin position="29"/>
        <end position="302"/>
    </location>
</feature>
<feature type="signal peptide" evidence="1">
    <location>
        <begin position="1"/>
        <end position="28"/>
    </location>
</feature>
<keyword evidence="3" id="KW-1185">Reference proteome</keyword>
<dbReference type="RefSeq" id="WP_073321388.1">
    <property type="nucleotide sequence ID" value="NZ_FQWD01000003.1"/>
</dbReference>
<dbReference type="Proteomes" id="UP000184520">
    <property type="component" value="Unassembled WGS sequence"/>
</dbReference>
<accession>A0A1M5IXS9</accession>
<evidence type="ECO:0000313" key="2">
    <source>
        <dbReference type="EMBL" id="SHG33168.1"/>
    </source>
</evidence>
<gene>
    <name evidence="2" type="ORF">SAMN05216361_1856</name>
</gene>
<keyword evidence="1" id="KW-0732">Signal</keyword>
<dbReference type="EMBL" id="FQWD01000003">
    <property type="protein sequence ID" value="SHG33168.1"/>
    <property type="molecule type" value="Genomic_DNA"/>
</dbReference>
<sequence length="302" mass="31003">MMNRLMKKSAGYCGLVLGFSMIATGAQATVIASESNAYALGVDLSVEVNNVAAAQASLTLPSMLQQTAPGAYDMSNTAISVDASVGATFAGLQDADVFASTGVFNGQITSDVDGGNGSRMTTGYSEVNGLGSNVFDTTVPLDLSALLSVNSTTLNSYAEVSGDWGSFSAVGSSIIEDLSIFFLGSQVDLLSEGITADVLAGSTPNFQLIDFNGIAGLDLILNEQNSTCSMSGFCSMEVNALRFAFEGVSLLDAGIDGLINGELIIGHSYAEMTGMPTAPVNAPAALGMLLMATAISVMRARR</sequence>
<name>A0A1M5IXS9_9ALTE</name>
<organism evidence="2 3">
    <name type="scientific">Marisediminitalea aggregata</name>
    <dbReference type="NCBI Taxonomy" id="634436"/>
    <lineage>
        <taxon>Bacteria</taxon>
        <taxon>Pseudomonadati</taxon>
        <taxon>Pseudomonadota</taxon>
        <taxon>Gammaproteobacteria</taxon>
        <taxon>Alteromonadales</taxon>
        <taxon>Alteromonadaceae</taxon>
        <taxon>Marisediminitalea</taxon>
    </lineage>
</organism>
<reference evidence="3" key="1">
    <citation type="submission" date="2016-11" db="EMBL/GenBank/DDBJ databases">
        <authorList>
            <person name="Varghese N."/>
            <person name="Submissions S."/>
        </authorList>
    </citation>
    <scope>NUCLEOTIDE SEQUENCE [LARGE SCALE GENOMIC DNA]</scope>
    <source>
        <strain evidence="3">CGMCC 1.8995</strain>
    </source>
</reference>
<dbReference type="OrthoDB" id="6383946at2"/>
<proteinExistence type="predicted"/>
<protein>
    <recommendedName>
        <fullName evidence="4">PEP-CTERM protein-sorting domain-containing protein</fullName>
    </recommendedName>
</protein>
<evidence type="ECO:0000313" key="3">
    <source>
        <dbReference type="Proteomes" id="UP000184520"/>
    </source>
</evidence>
<dbReference type="AlphaFoldDB" id="A0A1M5IXS9"/>
<evidence type="ECO:0008006" key="4">
    <source>
        <dbReference type="Google" id="ProtNLM"/>
    </source>
</evidence>
<evidence type="ECO:0000256" key="1">
    <source>
        <dbReference type="SAM" id="SignalP"/>
    </source>
</evidence>